<sequence>MQTRQQQHCDSNHSISHDESSQSRQSSLGSGDIGCTRRLSSGFSPYPSSSRSLCLLRKSGPLLRVTPHLWRFLIRDGCLLLRRGVLPMRDFNDWIRAQDLCDLPLQGAKFTWSNMQQFPVSRLDRFLASTDGLDLFRDCAQRVLARPISDHCPLLLETGIKF</sequence>
<evidence type="ECO:0000313" key="1">
    <source>
        <dbReference type="EMBL" id="KAJ8635608.1"/>
    </source>
</evidence>
<protein>
    <submittedName>
        <fullName evidence="1">Uncharacterized protein</fullName>
    </submittedName>
</protein>
<accession>A0ACC2LR25</accession>
<reference evidence="1 2" key="1">
    <citation type="journal article" date="2022" name="Hortic Res">
        <title>A haplotype resolved chromosomal level avocado genome allows analysis of novel avocado genes.</title>
        <authorList>
            <person name="Nath O."/>
            <person name="Fletcher S.J."/>
            <person name="Hayward A."/>
            <person name="Shaw L.M."/>
            <person name="Masouleh A.K."/>
            <person name="Furtado A."/>
            <person name="Henry R.J."/>
            <person name="Mitter N."/>
        </authorList>
    </citation>
    <scope>NUCLEOTIDE SEQUENCE [LARGE SCALE GENOMIC DNA]</scope>
    <source>
        <strain evidence="2">cv. Hass</strain>
    </source>
</reference>
<gene>
    <name evidence="1" type="ORF">MRB53_009875</name>
</gene>
<name>A0ACC2LR25_PERAE</name>
<dbReference type="EMBL" id="CM056811">
    <property type="protein sequence ID" value="KAJ8635608.1"/>
    <property type="molecule type" value="Genomic_DNA"/>
</dbReference>
<dbReference type="Proteomes" id="UP001234297">
    <property type="component" value="Chromosome 3"/>
</dbReference>
<comment type="caution">
    <text evidence="1">The sequence shown here is derived from an EMBL/GenBank/DDBJ whole genome shotgun (WGS) entry which is preliminary data.</text>
</comment>
<keyword evidence="2" id="KW-1185">Reference proteome</keyword>
<proteinExistence type="predicted"/>
<evidence type="ECO:0000313" key="2">
    <source>
        <dbReference type="Proteomes" id="UP001234297"/>
    </source>
</evidence>
<organism evidence="1 2">
    <name type="scientific">Persea americana</name>
    <name type="common">Avocado</name>
    <dbReference type="NCBI Taxonomy" id="3435"/>
    <lineage>
        <taxon>Eukaryota</taxon>
        <taxon>Viridiplantae</taxon>
        <taxon>Streptophyta</taxon>
        <taxon>Embryophyta</taxon>
        <taxon>Tracheophyta</taxon>
        <taxon>Spermatophyta</taxon>
        <taxon>Magnoliopsida</taxon>
        <taxon>Magnoliidae</taxon>
        <taxon>Laurales</taxon>
        <taxon>Lauraceae</taxon>
        <taxon>Persea</taxon>
    </lineage>
</organism>